<dbReference type="RefSeq" id="WP_249247968.1">
    <property type="nucleotide sequence ID" value="NZ_JAKIKT010000001.1"/>
</dbReference>
<evidence type="ECO:0008006" key="4">
    <source>
        <dbReference type="Google" id="ProtNLM"/>
    </source>
</evidence>
<keyword evidence="3" id="KW-1185">Reference proteome</keyword>
<protein>
    <recommendedName>
        <fullName evidence="4">Cobalt-zinc-cadmium resistance protein</fullName>
    </recommendedName>
</protein>
<proteinExistence type="predicted"/>
<evidence type="ECO:0000256" key="1">
    <source>
        <dbReference type="SAM" id="SignalP"/>
    </source>
</evidence>
<feature type="chain" id="PRO_5046939337" description="Cobalt-zinc-cadmium resistance protein" evidence="1">
    <location>
        <begin position="29"/>
        <end position="138"/>
    </location>
</feature>
<comment type="caution">
    <text evidence="2">The sequence shown here is derived from an EMBL/GenBank/DDBJ whole genome shotgun (WGS) entry which is preliminary data.</text>
</comment>
<sequence>MHKLARAMIAIVLLQFAAANLGAHQLHAGSPEDEDIEHAHLHFVAPVQTLEQCVDCVCEPDNPDPRHVLEHSKDEHQHLVTELKQFDLCLDCQCHGGVVSMLSYVSALPDAQPEFISPFSDGLYLPPLVQPDYRPPIA</sequence>
<dbReference type="Proteomes" id="UP001202831">
    <property type="component" value="Unassembled WGS sequence"/>
</dbReference>
<evidence type="ECO:0000313" key="2">
    <source>
        <dbReference type="EMBL" id="MCL2912320.1"/>
    </source>
</evidence>
<name>A0ABT0N2B0_9GAMM</name>
<accession>A0ABT0N2B0</accession>
<evidence type="ECO:0000313" key="3">
    <source>
        <dbReference type="Proteomes" id="UP001202831"/>
    </source>
</evidence>
<organism evidence="2 3">
    <name type="scientific">Shewanella corallii</name>
    <dbReference type="NCBI Taxonomy" id="560080"/>
    <lineage>
        <taxon>Bacteria</taxon>
        <taxon>Pseudomonadati</taxon>
        <taxon>Pseudomonadota</taxon>
        <taxon>Gammaproteobacteria</taxon>
        <taxon>Alteromonadales</taxon>
        <taxon>Shewanellaceae</taxon>
        <taxon>Shewanella</taxon>
    </lineage>
</organism>
<gene>
    <name evidence="2" type="ORF">L2725_00740</name>
</gene>
<reference evidence="2 3" key="1">
    <citation type="submission" date="2022-01" db="EMBL/GenBank/DDBJ databases">
        <title>Whole genome-based taxonomy of the Shewanellaceae.</title>
        <authorList>
            <person name="Martin-Rodriguez A.J."/>
        </authorList>
    </citation>
    <scope>NUCLEOTIDE SEQUENCE [LARGE SCALE GENOMIC DNA]</scope>
    <source>
        <strain evidence="2 3">DSM 21332</strain>
    </source>
</reference>
<keyword evidence="1" id="KW-0732">Signal</keyword>
<feature type="signal peptide" evidence="1">
    <location>
        <begin position="1"/>
        <end position="28"/>
    </location>
</feature>
<dbReference type="EMBL" id="JAKIKT010000001">
    <property type="protein sequence ID" value="MCL2912320.1"/>
    <property type="molecule type" value="Genomic_DNA"/>
</dbReference>